<dbReference type="InterPro" id="IPR001763">
    <property type="entry name" value="Rhodanese-like_dom"/>
</dbReference>
<accession>A0A9D1HU98</accession>
<evidence type="ECO:0000259" key="2">
    <source>
        <dbReference type="PROSITE" id="PS50206"/>
    </source>
</evidence>
<reference evidence="3" key="2">
    <citation type="journal article" date="2021" name="PeerJ">
        <title>Extensive microbial diversity within the chicken gut microbiome revealed by metagenomics and culture.</title>
        <authorList>
            <person name="Gilroy R."/>
            <person name="Ravi A."/>
            <person name="Getino M."/>
            <person name="Pursley I."/>
            <person name="Horton D.L."/>
            <person name="Alikhan N.F."/>
            <person name="Baker D."/>
            <person name="Gharbi K."/>
            <person name="Hall N."/>
            <person name="Watson M."/>
            <person name="Adriaenssens E.M."/>
            <person name="Foster-Nyarko E."/>
            <person name="Jarju S."/>
            <person name="Secka A."/>
            <person name="Antonio M."/>
            <person name="Oren A."/>
            <person name="Chaudhuri R.R."/>
            <person name="La Ragione R."/>
            <person name="Hildebrand F."/>
            <person name="Pallen M.J."/>
        </authorList>
    </citation>
    <scope>NUCLEOTIDE SEQUENCE</scope>
    <source>
        <strain evidence="3">CHK197-8231</strain>
    </source>
</reference>
<proteinExistence type="predicted"/>
<feature type="chain" id="PRO_5039702967" description="Rhodanese domain-containing protein" evidence="1">
    <location>
        <begin position="20"/>
        <end position="225"/>
    </location>
</feature>
<dbReference type="EMBL" id="DVML01000017">
    <property type="protein sequence ID" value="HIU22514.1"/>
    <property type="molecule type" value="Genomic_DNA"/>
</dbReference>
<name>A0A9D1HU98_9BACT</name>
<evidence type="ECO:0000256" key="1">
    <source>
        <dbReference type="SAM" id="SignalP"/>
    </source>
</evidence>
<dbReference type="Proteomes" id="UP000824087">
    <property type="component" value="Unassembled WGS sequence"/>
</dbReference>
<organism evidence="3 4">
    <name type="scientific">Candidatus Fimihabitans intestinipullorum</name>
    <dbReference type="NCBI Taxonomy" id="2840820"/>
    <lineage>
        <taxon>Bacteria</taxon>
        <taxon>Bacillati</taxon>
        <taxon>Mycoplasmatota</taxon>
        <taxon>Mycoplasmatota incertae sedis</taxon>
        <taxon>Candidatus Fimihabitans</taxon>
    </lineage>
</organism>
<evidence type="ECO:0000313" key="4">
    <source>
        <dbReference type="Proteomes" id="UP000824087"/>
    </source>
</evidence>
<sequence length="225" mass="25801">MRKKIIILLLLTICFGMCGCTKDDTLKELPKPEVTKGIRGEQFGIDQNINEETIDQYLGRSDSVYRDMRMLEDPGDYEAIGGDAYLSGFVEGFEAIPFPLVVNVTGLPEEVGETYTGKTLYTLTEDGKYQANYEESKEILEYYFPKNKNIFLMCGGGGYAGMMKTMLIELGWYEDKIYNVGGYWYYEGDHNISVKNENKDGSISYDFWKVTYHDIDFDLLHEVEK</sequence>
<feature type="domain" description="Rhodanese" evidence="2">
    <location>
        <begin position="145"/>
        <end position="193"/>
    </location>
</feature>
<feature type="signal peptide" evidence="1">
    <location>
        <begin position="1"/>
        <end position="19"/>
    </location>
</feature>
<reference evidence="3" key="1">
    <citation type="submission" date="2020-10" db="EMBL/GenBank/DDBJ databases">
        <authorList>
            <person name="Gilroy R."/>
        </authorList>
    </citation>
    <scope>NUCLEOTIDE SEQUENCE</scope>
    <source>
        <strain evidence="3">CHK197-8231</strain>
    </source>
</reference>
<dbReference type="AlphaFoldDB" id="A0A9D1HU98"/>
<protein>
    <recommendedName>
        <fullName evidence="2">Rhodanese domain-containing protein</fullName>
    </recommendedName>
</protein>
<evidence type="ECO:0000313" key="3">
    <source>
        <dbReference type="EMBL" id="HIU22514.1"/>
    </source>
</evidence>
<dbReference type="InterPro" id="IPR036873">
    <property type="entry name" value="Rhodanese-like_dom_sf"/>
</dbReference>
<dbReference type="PROSITE" id="PS51257">
    <property type="entry name" value="PROKAR_LIPOPROTEIN"/>
    <property type="match status" value="1"/>
</dbReference>
<gene>
    <name evidence="3" type="ORF">IAD49_02910</name>
</gene>
<keyword evidence="1" id="KW-0732">Signal</keyword>
<dbReference type="PROSITE" id="PS50206">
    <property type="entry name" value="RHODANESE_3"/>
    <property type="match status" value="1"/>
</dbReference>
<comment type="caution">
    <text evidence="3">The sequence shown here is derived from an EMBL/GenBank/DDBJ whole genome shotgun (WGS) entry which is preliminary data.</text>
</comment>
<dbReference type="SUPFAM" id="SSF52821">
    <property type="entry name" value="Rhodanese/Cell cycle control phosphatase"/>
    <property type="match status" value="1"/>
</dbReference>